<evidence type="ECO:0000313" key="1">
    <source>
        <dbReference type="EMBL" id="KKL85313.1"/>
    </source>
</evidence>
<reference evidence="1" key="1">
    <citation type="journal article" date="2015" name="Nature">
        <title>Complex archaea that bridge the gap between prokaryotes and eukaryotes.</title>
        <authorList>
            <person name="Spang A."/>
            <person name="Saw J.H."/>
            <person name="Jorgensen S.L."/>
            <person name="Zaremba-Niedzwiedzka K."/>
            <person name="Martijn J."/>
            <person name="Lind A.E."/>
            <person name="van Eijk R."/>
            <person name="Schleper C."/>
            <person name="Guy L."/>
            <person name="Ettema T.J."/>
        </authorList>
    </citation>
    <scope>NUCLEOTIDE SEQUENCE</scope>
</reference>
<dbReference type="InterPro" id="IPR029039">
    <property type="entry name" value="Flavoprotein-like_sf"/>
</dbReference>
<dbReference type="EMBL" id="LAZR01021441">
    <property type="protein sequence ID" value="KKL85313.1"/>
    <property type="molecule type" value="Genomic_DNA"/>
</dbReference>
<dbReference type="AlphaFoldDB" id="A0A0F9FGA8"/>
<organism evidence="1">
    <name type="scientific">marine sediment metagenome</name>
    <dbReference type="NCBI Taxonomy" id="412755"/>
    <lineage>
        <taxon>unclassified sequences</taxon>
        <taxon>metagenomes</taxon>
        <taxon>ecological metagenomes</taxon>
    </lineage>
</organism>
<sequence>MNEGTYPIQKLFWQHKTSSRLDSSGDMTLGHEPTIQDVLQKLPDLHGVDSIVVDAPTRMARANRKAVNVLKRLKKKGFSIKPVAIFDTYGPIPTTPEELEKDKKWIYPGAAGIMQKVAKNQGLNVYPETLRCEVKGLKGPLADNALEKAVSFTRVFVSTFGKTWSNSSNSH</sequence>
<protein>
    <submittedName>
        <fullName evidence="1">Uncharacterized protein</fullName>
    </submittedName>
</protein>
<dbReference type="Gene3D" id="3.40.50.360">
    <property type="match status" value="1"/>
</dbReference>
<accession>A0A0F9FGA8</accession>
<name>A0A0F9FGA8_9ZZZZ</name>
<comment type="caution">
    <text evidence="1">The sequence shown here is derived from an EMBL/GenBank/DDBJ whole genome shotgun (WGS) entry which is preliminary data.</text>
</comment>
<gene>
    <name evidence="1" type="ORF">LCGC14_1955960</name>
</gene>
<proteinExistence type="predicted"/>
<dbReference type="SUPFAM" id="SSF52218">
    <property type="entry name" value="Flavoproteins"/>
    <property type="match status" value="1"/>
</dbReference>